<feature type="compositionally biased region" description="Acidic residues" evidence="1">
    <location>
        <begin position="42"/>
        <end position="88"/>
    </location>
</feature>
<dbReference type="PANTHER" id="PTHR24148">
    <property type="entry name" value="ANKYRIN REPEAT DOMAIN-CONTAINING PROTEIN 39 HOMOLOG-RELATED"/>
    <property type="match status" value="1"/>
</dbReference>
<dbReference type="Pfam" id="PF26639">
    <property type="entry name" value="Het-6_barrel"/>
    <property type="match status" value="1"/>
</dbReference>
<comment type="caution">
    <text evidence="3">The sequence shown here is derived from an EMBL/GenBank/DDBJ whole genome shotgun (WGS) entry which is preliminary data.</text>
</comment>
<evidence type="ECO:0000259" key="2">
    <source>
        <dbReference type="Pfam" id="PF06985"/>
    </source>
</evidence>
<dbReference type="PANTHER" id="PTHR24148:SF64">
    <property type="entry name" value="HETEROKARYON INCOMPATIBILITY DOMAIN-CONTAINING PROTEIN"/>
    <property type="match status" value="1"/>
</dbReference>
<feature type="domain" description="Heterokaryon incompatibility" evidence="2">
    <location>
        <begin position="103"/>
        <end position="265"/>
    </location>
</feature>
<evidence type="ECO:0000256" key="1">
    <source>
        <dbReference type="SAM" id="MobiDB-lite"/>
    </source>
</evidence>
<dbReference type="EMBL" id="JBANRG010000051">
    <property type="protein sequence ID" value="KAK7444302.1"/>
    <property type="molecule type" value="Genomic_DNA"/>
</dbReference>
<protein>
    <recommendedName>
        <fullName evidence="2">Heterokaryon incompatibility domain-containing protein</fullName>
    </recommendedName>
</protein>
<reference evidence="3 4" key="1">
    <citation type="submission" date="2024-01" db="EMBL/GenBank/DDBJ databases">
        <title>A draft genome for the cacao thread blight pathogen Marasmiellus scandens.</title>
        <authorList>
            <person name="Baruah I.K."/>
            <person name="Leung J."/>
            <person name="Bukari Y."/>
            <person name="Amoako-Attah I."/>
            <person name="Meinhardt L.W."/>
            <person name="Bailey B.A."/>
            <person name="Cohen S.P."/>
        </authorList>
    </citation>
    <scope>NUCLEOTIDE SEQUENCE [LARGE SCALE GENOMIC DNA]</scope>
    <source>
        <strain evidence="3 4">GH-19</strain>
    </source>
</reference>
<dbReference type="Pfam" id="PF06985">
    <property type="entry name" value="HET"/>
    <property type="match status" value="1"/>
</dbReference>
<dbReference type="InterPro" id="IPR010730">
    <property type="entry name" value="HET"/>
</dbReference>
<sequence length="698" mass="78731">MTTYKYEALSTRKWQIRLLTVLPGDFSDEIRVSLRNELLVREEEDEREDADYVDEGDSESSSEDDEMDQGTEDNSDSNSDGDYEDDDDKMGQDPKGSYTPLIYEALSYVWGTASNPKVVIVELAPPTNNIISITENLDIALRHLRHKTEPRIMWIDAICINQTDDVEKSHQVVLMGYIYRLATKVTVWLGPEENDSSYALDLLDNLGNKVDVDWVGDSATLSKAGKSESHWADINHELDYGEQELKAIYFLLGRSWFERLWIRQEIFLATEAKLGCGYKLIPWKNFGNAVWCLKSKPWTGRFLGEYRDSYRRLLDLAYGLCASSYHSETYQSLRFTLRGVKWTNPKDAIYAVAALIHYDDHILDIKPDYTKSTSTIFEDVILRIIERQKSLDFLSTCEISARSLPELPSWVPDWSTQMKAKSGFTAHWSACGWISAQASYVGDGILRAAGVCVSPVERVYTLSIDEDNLDRHALLGCIKQLAPEQTLESTYIGGGSILEGYCRALYGDQGTPLLSIKNAKEVLRSIWSSETIPDITEKNVTLFCNSCFDNFVGRCFFSTTKGYVGLAPVGTQTGDVVCVLLGSNHPLLLREISADPSRWQVVGACNAPGLMSGEVIHGPLPEYYKVLRSADMNLPPIVDHGAVALRDQRDETLKVNLAEVFNEMGIRVAKYQRKPHVLDISLEILREIGVKLQEFYLE</sequence>
<evidence type="ECO:0000313" key="3">
    <source>
        <dbReference type="EMBL" id="KAK7444302.1"/>
    </source>
</evidence>
<proteinExistence type="predicted"/>
<dbReference type="InterPro" id="IPR052895">
    <property type="entry name" value="HetReg/Transcr_Mod"/>
</dbReference>
<evidence type="ECO:0000313" key="4">
    <source>
        <dbReference type="Proteomes" id="UP001498398"/>
    </source>
</evidence>
<accession>A0ABR1IXY9</accession>
<gene>
    <name evidence="3" type="ORF">VKT23_015314</name>
</gene>
<organism evidence="3 4">
    <name type="scientific">Marasmiellus scandens</name>
    <dbReference type="NCBI Taxonomy" id="2682957"/>
    <lineage>
        <taxon>Eukaryota</taxon>
        <taxon>Fungi</taxon>
        <taxon>Dikarya</taxon>
        <taxon>Basidiomycota</taxon>
        <taxon>Agaricomycotina</taxon>
        <taxon>Agaricomycetes</taxon>
        <taxon>Agaricomycetidae</taxon>
        <taxon>Agaricales</taxon>
        <taxon>Marasmiineae</taxon>
        <taxon>Omphalotaceae</taxon>
        <taxon>Marasmiellus</taxon>
    </lineage>
</organism>
<dbReference type="Proteomes" id="UP001498398">
    <property type="component" value="Unassembled WGS sequence"/>
</dbReference>
<feature type="region of interest" description="Disordered" evidence="1">
    <location>
        <begin position="40"/>
        <end position="96"/>
    </location>
</feature>
<name>A0ABR1IXY9_9AGAR</name>
<keyword evidence="4" id="KW-1185">Reference proteome</keyword>